<dbReference type="Pfam" id="PF08592">
    <property type="entry name" value="Anthrone_oxy"/>
    <property type="match status" value="1"/>
</dbReference>
<dbReference type="OrthoDB" id="5954308at2759"/>
<comment type="similarity">
    <text evidence="5">Belongs to the anthrone oxygenase family.</text>
</comment>
<dbReference type="EMBL" id="MU004412">
    <property type="protein sequence ID" value="KAF2652003.1"/>
    <property type="molecule type" value="Genomic_DNA"/>
</dbReference>
<keyword evidence="4 6" id="KW-0472">Membrane</keyword>
<evidence type="ECO:0000256" key="3">
    <source>
        <dbReference type="ARBA" id="ARBA00022989"/>
    </source>
</evidence>
<dbReference type="AlphaFoldDB" id="A0A6A6SZG8"/>
<feature type="transmembrane region" description="Helical" evidence="6">
    <location>
        <begin position="62"/>
        <end position="80"/>
    </location>
</feature>
<keyword evidence="2 6" id="KW-0812">Transmembrane</keyword>
<sequence length="179" mass="18522">MSFLSEKPPTSLLVAQAVGITASAYLFGNNACISYGSVPAILMAPAPLAVKQWAKVYDTGHKVGPALAVISALATAYVAYHQDPTSLPFKLNAAATVLVPSIIPFTFAFIVSTNKKLFAKEQSLAATALEDKAAEAGVSREETVHALIDKWATLNLARALLVGAGSVAAAAAVVLVQRG</sequence>
<organism evidence="7 8">
    <name type="scientific">Lophiostoma macrostomum CBS 122681</name>
    <dbReference type="NCBI Taxonomy" id="1314788"/>
    <lineage>
        <taxon>Eukaryota</taxon>
        <taxon>Fungi</taxon>
        <taxon>Dikarya</taxon>
        <taxon>Ascomycota</taxon>
        <taxon>Pezizomycotina</taxon>
        <taxon>Dothideomycetes</taxon>
        <taxon>Pleosporomycetidae</taxon>
        <taxon>Pleosporales</taxon>
        <taxon>Lophiostomataceae</taxon>
        <taxon>Lophiostoma</taxon>
    </lineage>
</organism>
<dbReference type="InterPro" id="IPR013901">
    <property type="entry name" value="Anthrone_oxy"/>
</dbReference>
<evidence type="ECO:0000256" key="6">
    <source>
        <dbReference type="SAM" id="Phobius"/>
    </source>
</evidence>
<name>A0A6A6SZG8_9PLEO</name>
<dbReference type="PANTHER" id="PTHR35042">
    <property type="entry name" value="ANTHRONE OXYGENASE ENCC"/>
    <property type="match status" value="1"/>
</dbReference>
<evidence type="ECO:0008006" key="9">
    <source>
        <dbReference type="Google" id="ProtNLM"/>
    </source>
</evidence>
<feature type="transmembrane region" description="Helical" evidence="6">
    <location>
        <begin position="156"/>
        <end position="176"/>
    </location>
</feature>
<evidence type="ECO:0000313" key="8">
    <source>
        <dbReference type="Proteomes" id="UP000799324"/>
    </source>
</evidence>
<protein>
    <recommendedName>
        <fullName evidence="9">DUF1772-domain-containing protein</fullName>
    </recommendedName>
</protein>
<feature type="transmembrane region" description="Helical" evidence="6">
    <location>
        <begin position="92"/>
        <end position="111"/>
    </location>
</feature>
<keyword evidence="3 6" id="KW-1133">Transmembrane helix</keyword>
<dbReference type="PANTHER" id="PTHR35042:SF1">
    <property type="entry name" value="DUF1772-DOMAIN-CONTAINING PROTEIN"/>
    <property type="match status" value="1"/>
</dbReference>
<accession>A0A6A6SZG8</accession>
<evidence type="ECO:0000256" key="1">
    <source>
        <dbReference type="ARBA" id="ARBA00004141"/>
    </source>
</evidence>
<keyword evidence="8" id="KW-1185">Reference proteome</keyword>
<reference evidence="7" key="1">
    <citation type="journal article" date="2020" name="Stud. Mycol.">
        <title>101 Dothideomycetes genomes: a test case for predicting lifestyles and emergence of pathogens.</title>
        <authorList>
            <person name="Haridas S."/>
            <person name="Albert R."/>
            <person name="Binder M."/>
            <person name="Bloem J."/>
            <person name="Labutti K."/>
            <person name="Salamov A."/>
            <person name="Andreopoulos B."/>
            <person name="Baker S."/>
            <person name="Barry K."/>
            <person name="Bills G."/>
            <person name="Bluhm B."/>
            <person name="Cannon C."/>
            <person name="Castanera R."/>
            <person name="Culley D."/>
            <person name="Daum C."/>
            <person name="Ezra D."/>
            <person name="Gonzalez J."/>
            <person name="Henrissat B."/>
            <person name="Kuo A."/>
            <person name="Liang C."/>
            <person name="Lipzen A."/>
            <person name="Lutzoni F."/>
            <person name="Magnuson J."/>
            <person name="Mondo S."/>
            <person name="Nolan M."/>
            <person name="Ohm R."/>
            <person name="Pangilinan J."/>
            <person name="Park H.-J."/>
            <person name="Ramirez L."/>
            <person name="Alfaro M."/>
            <person name="Sun H."/>
            <person name="Tritt A."/>
            <person name="Yoshinaga Y."/>
            <person name="Zwiers L.-H."/>
            <person name="Turgeon B."/>
            <person name="Goodwin S."/>
            <person name="Spatafora J."/>
            <person name="Crous P."/>
            <person name="Grigoriev I."/>
        </authorList>
    </citation>
    <scope>NUCLEOTIDE SEQUENCE</scope>
    <source>
        <strain evidence="7">CBS 122681</strain>
    </source>
</reference>
<evidence type="ECO:0000256" key="4">
    <source>
        <dbReference type="ARBA" id="ARBA00023136"/>
    </source>
</evidence>
<gene>
    <name evidence="7" type="ORF">K491DRAFT_695991</name>
</gene>
<evidence type="ECO:0000313" key="7">
    <source>
        <dbReference type="EMBL" id="KAF2652003.1"/>
    </source>
</evidence>
<evidence type="ECO:0000256" key="2">
    <source>
        <dbReference type="ARBA" id="ARBA00022692"/>
    </source>
</evidence>
<evidence type="ECO:0000256" key="5">
    <source>
        <dbReference type="ARBA" id="ARBA00034313"/>
    </source>
</evidence>
<comment type="subcellular location">
    <subcellularLocation>
        <location evidence="1">Membrane</location>
        <topology evidence="1">Multi-pass membrane protein</topology>
    </subcellularLocation>
</comment>
<dbReference type="Proteomes" id="UP000799324">
    <property type="component" value="Unassembled WGS sequence"/>
</dbReference>
<dbReference type="GO" id="GO:0016020">
    <property type="term" value="C:membrane"/>
    <property type="evidence" value="ECO:0007669"/>
    <property type="project" value="UniProtKB-SubCell"/>
</dbReference>
<proteinExistence type="inferred from homology"/>